<evidence type="ECO:0000256" key="1">
    <source>
        <dbReference type="SAM" id="Phobius"/>
    </source>
</evidence>
<proteinExistence type="predicted"/>
<feature type="transmembrane region" description="Helical" evidence="1">
    <location>
        <begin position="310"/>
        <end position="336"/>
    </location>
</feature>
<keyword evidence="3" id="KW-1185">Reference proteome</keyword>
<feature type="transmembrane region" description="Helical" evidence="1">
    <location>
        <begin position="342"/>
        <end position="360"/>
    </location>
</feature>
<keyword evidence="1" id="KW-1133">Transmembrane helix</keyword>
<protein>
    <recommendedName>
        <fullName evidence="4">Glycosyltransferase RgtA/B/C/D-like domain-containing protein</fullName>
    </recommendedName>
</protein>
<accession>A0ABW4QQS9</accession>
<feature type="transmembrane region" description="Helical" evidence="1">
    <location>
        <begin position="209"/>
        <end position="227"/>
    </location>
</feature>
<feature type="transmembrane region" description="Helical" evidence="1">
    <location>
        <begin position="271"/>
        <end position="290"/>
    </location>
</feature>
<feature type="transmembrane region" description="Helical" evidence="1">
    <location>
        <begin position="12"/>
        <end position="31"/>
    </location>
</feature>
<evidence type="ECO:0000313" key="2">
    <source>
        <dbReference type="EMBL" id="MFD1871849.1"/>
    </source>
</evidence>
<dbReference type="EMBL" id="JBHUFD010000001">
    <property type="protein sequence ID" value="MFD1871849.1"/>
    <property type="molecule type" value="Genomic_DNA"/>
</dbReference>
<feature type="transmembrane region" description="Helical" evidence="1">
    <location>
        <begin position="186"/>
        <end position="202"/>
    </location>
</feature>
<organism evidence="2 3">
    <name type="scientific">Hymenobacter bucti</name>
    <dbReference type="NCBI Taxonomy" id="1844114"/>
    <lineage>
        <taxon>Bacteria</taxon>
        <taxon>Pseudomonadati</taxon>
        <taxon>Bacteroidota</taxon>
        <taxon>Cytophagia</taxon>
        <taxon>Cytophagales</taxon>
        <taxon>Hymenobacteraceae</taxon>
        <taxon>Hymenobacter</taxon>
    </lineage>
</organism>
<gene>
    <name evidence="2" type="ORF">ACFSDX_05390</name>
</gene>
<dbReference type="Proteomes" id="UP001597197">
    <property type="component" value="Unassembled WGS sequence"/>
</dbReference>
<reference evidence="3" key="1">
    <citation type="journal article" date="2019" name="Int. J. Syst. Evol. Microbiol.">
        <title>The Global Catalogue of Microorganisms (GCM) 10K type strain sequencing project: providing services to taxonomists for standard genome sequencing and annotation.</title>
        <authorList>
            <consortium name="The Broad Institute Genomics Platform"/>
            <consortium name="The Broad Institute Genome Sequencing Center for Infectious Disease"/>
            <person name="Wu L."/>
            <person name="Ma J."/>
        </authorList>
    </citation>
    <scope>NUCLEOTIDE SEQUENCE [LARGE SCALE GENOMIC DNA]</scope>
    <source>
        <strain evidence="3">CGMCC 1.15795</strain>
    </source>
</reference>
<feature type="transmembrane region" description="Helical" evidence="1">
    <location>
        <begin position="369"/>
        <end position="385"/>
    </location>
</feature>
<evidence type="ECO:0000313" key="3">
    <source>
        <dbReference type="Proteomes" id="UP001597197"/>
    </source>
</evidence>
<comment type="caution">
    <text evidence="2">The sequence shown here is derived from an EMBL/GenBank/DDBJ whole genome shotgun (WGS) entry which is preliminary data.</text>
</comment>
<keyword evidence="1" id="KW-0472">Membrane</keyword>
<dbReference type="RefSeq" id="WP_382312176.1">
    <property type="nucleotide sequence ID" value="NZ_JBHUFD010000001.1"/>
</dbReference>
<evidence type="ECO:0008006" key="4">
    <source>
        <dbReference type="Google" id="ProtNLM"/>
    </source>
</evidence>
<name>A0ABW4QQS9_9BACT</name>
<keyword evidence="1" id="KW-0812">Transmembrane</keyword>
<feature type="transmembrane region" description="Helical" evidence="1">
    <location>
        <begin position="86"/>
        <end position="107"/>
    </location>
</feature>
<sequence length="541" mass="60800">MIIPSTRWQTTRLSVAILIILAAGLIVSLFFKERWLWMDEVSSYVLLSDASLAHANKAVVSGLEANPPLTMNAYWLLGHGISMSPLFLRSCSVVFFALTVALFYRYITGLLGRPVANFVVLTGFVCLTYLNFTLATQVRSYALFSLLHMLFFLNSHRLTTAPTRLGVLLLEVALGTAVVYAHNFGLLYVATMAAFFFGLLLWSRRWEYLRVLGALAAVAGIWFGGWFTNFRLQSQIGKPHSWIPLPTLQSFFHTVGDLLPTVSASLEARPYLQFLPVLRVAAVVGLILYLGVPRLRQGYADLVKDPAALFFLQASFVALGTTVLTLVASFTVASVFLNRYMWPNHLLFAAVVIYAYHYFFRAGTVPGRGLWLPAYAVLLLPFIFYQNRKTVIFPSVILPPLAGLNPQYPLFFESADYFLPVWYQHLRPNTYFLLDWPAALKSPTLSSTIDYGIIVSLRNIYHVPQVVRLNEFNTQRFPRFYVMDQRSHYQIEEFLETGQVRVVRTIPTSIAGHRILECTFTGVAAPVARGDQGPPPPSIGL</sequence>
<feature type="transmembrane region" description="Helical" evidence="1">
    <location>
        <begin position="114"/>
        <end position="132"/>
    </location>
</feature>